<dbReference type="AlphaFoldDB" id="A0AA87ZNU0"/>
<accession>A0AA87ZNU0</accession>
<keyword evidence="2" id="KW-1185">Reference proteome</keyword>
<evidence type="ECO:0000313" key="1">
    <source>
        <dbReference type="EMBL" id="GMN40589.1"/>
    </source>
</evidence>
<sequence length="186" mass="21414">MYSTRMLSLSGDRWLSVARVDSISNHHCRQDIDWLLIVLPPRTAACKDASRRSRPLEHPRATVRGQSQILSSTVVPRGANLLLVQRKSEIITPLHSHDREQSSCRDLKLPSPIMAAEIPHDKHRLRRSIRLRVREMSRMLHNAWIRYRRRLSTLMTGFCRSSPSDHTGMAVSSPKAYIGSKYERNI</sequence>
<comment type="caution">
    <text evidence="1">The sequence shown here is derived from an EMBL/GenBank/DDBJ whole genome shotgun (WGS) entry which is preliminary data.</text>
</comment>
<dbReference type="Proteomes" id="UP001187192">
    <property type="component" value="Unassembled WGS sequence"/>
</dbReference>
<protein>
    <submittedName>
        <fullName evidence="1">Uncharacterized protein</fullName>
    </submittedName>
</protein>
<reference evidence="1" key="1">
    <citation type="submission" date="2023-07" db="EMBL/GenBank/DDBJ databases">
        <title>draft genome sequence of fig (Ficus carica).</title>
        <authorList>
            <person name="Takahashi T."/>
            <person name="Nishimura K."/>
        </authorList>
    </citation>
    <scope>NUCLEOTIDE SEQUENCE</scope>
</reference>
<dbReference type="EMBL" id="BTGU01000011">
    <property type="protein sequence ID" value="GMN40589.1"/>
    <property type="molecule type" value="Genomic_DNA"/>
</dbReference>
<proteinExistence type="predicted"/>
<name>A0AA87ZNU0_FICCA</name>
<evidence type="ECO:0000313" key="2">
    <source>
        <dbReference type="Proteomes" id="UP001187192"/>
    </source>
</evidence>
<organism evidence="1 2">
    <name type="scientific">Ficus carica</name>
    <name type="common">Common fig</name>
    <dbReference type="NCBI Taxonomy" id="3494"/>
    <lineage>
        <taxon>Eukaryota</taxon>
        <taxon>Viridiplantae</taxon>
        <taxon>Streptophyta</taxon>
        <taxon>Embryophyta</taxon>
        <taxon>Tracheophyta</taxon>
        <taxon>Spermatophyta</taxon>
        <taxon>Magnoliopsida</taxon>
        <taxon>eudicotyledons</taxon>
        <taxon>Gunneridae</taxon>
        <taxon>Pentapetalae</taxon>
        <taxon>rosids</taxon>
        <taxon>fabids</taxon>
        <taxon>Rosales</taxon>
        <taxon>Moraceae</taxon>
        <taxon>Ficeae</taxon>
        <taxon>Ficus</taxon>
    </lineage>
</organism>
<gene>
    <name evidence="1" type="ORF">TIFTF001_009820</name>
</gene>